<keyword evidence="3" id="KW-1185">Reference proteome</keyword>
<reference evidence="2" key="1">
    <citation type="submission" date="2020-08" db="EMBL/GenBank/DDBJ databases">
        <title>Multicomponent nature underlies the extraordinary mechanical properties of spider dragline silk.</title>
        <authorList>
            <person name="Kono N."/>
            <person name="Nakamura H."/>
            <person name="Mori M."/>
            <person name="Yoshida Y."/>
            <person name="Ohtoshi R."/>
            <person name="Malay A.D."/>
            <person name="Moran D.A.P."/>
            <person name="Tomita M."/>
            <person name="Numata K."/>
            <person name="Arakawa K."/>
        </authorList>
    </citation>
    <scope>NUCLEOTIDE SEQUENCE</scope>
</reference>
<protein>
    <submittedName>
        <fullName evidence="2">Uncharacterized protein</fullName>
    </submittedName>
</protein>
<feature type="region of interest" description="Disordered" evidence="1">
    <location>
        <begin position="1"/>
        <end position="79"/>
    </location>
</feature>
<dbReference type="AlphaFoldDB" id="A0A8X7C8B4"/>
<comment type="caution">
    <text evidence="2">The sequence shown here is derived from an EMBL/GenBank/DDBJ whole genome shotgun (WGS) entry which is preliminary data.</text>
</comment>
<name>A0A8X7C8B4_9ARAC</name>
<dbReference type="Proteomes" id="UP000886998">
    <property type="component" value="Unassembled WGS sequence"/>
</dbReference>
<evidence type="ECO:0000313" key="2">
    <source>
        <dbReference type="EMBL" id="GFY55759.1"/>
    </source>
</evidence>
<evidence type="ECO:0000256" key="1">
    <source>
        <dbReference type="SAM" id="MobiDB-lite"/>
    </source>
</evidence>
<feature type="compositionally biased region" description="Polar residues" evidence="1">
    <location>
        <begin position="61"/>
        <end position="75"/>
    </location>
</feature>
<proteinExistence type="predicted"/>
<organism evidence="2 3">
    <name type="scientific">Trichonephila inaurata madagascariensis</name>
    <dbReference type="NCBI Taxonomy" id="2747483"/>
    <lineage>
        <taxon>Eukaryota</taxon>
        <taxon>Metazoa</taxon>
        <taxon>Ecdysozoa</taxon>
        <taxon>Arthropoda</taxon>
        <taxon>Chelicerata</taxon>
        <taxon>Arachnida</taxon>
        <taxon>Araneae</taxon>
        <taxon>Araneomorphae</taxon>
        <taxon>Entelegynae</taxon>
        <taxon>Araneoidea</taxon>
        <taxon>Nephilidae</taxon>
        <taxon>Trichonephila</taxon>
        <taxon>Trichonephila inaurata</taxon>
    </lineage>
</organism>
<feature type="compositionally biased region" description="Basic and acidic residues" evidence="1">
    <location>
        <begin position="30"/>
        <end position="39"/>
    </location>
</feature>
<feature type="compositionally biased region" description="Polar residues" evidence="1">
    <location>
        <begin position="14"/>
        <end position="27"/>
    </location>
</feature>
<gene>
    <name evidence="2" type="ORF">TNIN_185871</name>
</gene>
<dbReference type="EMBL" id="BMAV01010553">
    <property type="protein sequence ID" value="GFY55759.1"/>
    <property type="molecule type" value="Genomic_DNA"/>
</dbReference>
<sequence length="103" mass="11166">MPTCRRGSSHPAALTSTEGPDESTTLLADTGRHRQDQRTWNRRQRPCRSPDRQPYAGPLPRSSTTLPQQPLSSDAASYAAPWQSTAPLAARCAVPRPSSLTVA</sequence>
<accession>A0A8X7C8B4</accession>
<evidence type="ECO:0000313" key="3">
    <source>
        <dbReference type="Proteomes" id="UP000886998"/>
    </source>
</evidence>